<protein>
    <submittedName>
        <fullName evidence="2">Uncharacterized protein</fullName>
    </submittedName>
</protein>
<dbReference type="AlphaFoldDB" id="A0A381TZU1"/>
<sequence>MDGASNAPRLSKSQLVTVEKSLFEMTRKQKGQTVPVDLPMSDFWTCIGQLLQHLEIELAETVREEGMTAKAQLQSRRLGVVRTCVTDLTRLRLNAFTQHAVLSNLMRSPQGDAVPSTGFQRLEWDKHDPSERAFHTGIGHLVEKYKHEVSWGALLGATEEVQQNLPPPRGHKPLTEFSEEAPADDTARPRRAPIREDGAWDEPEYDEEDRIRELDTFPEHAASQAESKSNAEVPEIPSESLLRIRILKDVSDPIITADGTEMILTEGDIESCPSLIAETLIAAGLAEPAPV</sequence>
<accession>A0A381TZU1</accession>
<feature type="region of interest" description="Disordered" evidence="1">
    <location>
        <begin position="161"/>
        <end position="206"/>
    </location>
</feature>
<organism evidence="2">
    <name type="scientific">marine metagenome</name>
    <dbReference type="NCBI Taxonomy" id="408172"/>
    <lineage>
        <taxon>unclassified sequences</taxon>
        <taxon>metagenomes</taxon>
        <taxon>ecological metagenomes</taxon>
    </lineage>
</organism>
<reference evidence="2" key="1">
    <citation type="submission" date="2018-05" db="EMBL/GenBank/DDBJ databases">
        <authorList>
            <person name="Lanie J.A."/>
            <person name="Ng W.-L."/>
            <person name="Kazmierczak K.M."/>
            <person name="Andrzejewski T.M."/>
            <person name="Davidsen T.M."/>
            <person name="Wayne K.J."/>
            <person name="Tettelin H."/>
            <person name="Glass J.I."/>
            <person name="Rusch D."/>
            <person name="Podicherti R."/>
            <person name="Tsui H.-C.T."/>
            <person name="Winkler M.E."/>
        </authorList>
    </citation>
    <scope>NUCLEOTIDE SEQUENCE</scope>
</reference>
<proteinExistence type="predicted"/>
<name>A0A381TZU1_9ZZZZ</name>
<feature type="compositionally biased region" description="Basic and acidic residues" evidence="1">
    <location>
        <begin position="185"/>
        <end position="198"/>
    </location>
</feature>
<evidence type="ECO:0000256" key="1">
    <source>
        <dbReference type="SAM" id="MobiDB-lite"/>
    </source>
</evidence>
<evidence type="ECO:0000313" key="2">
    <source>
        <dbReference type="EMBL" id="SVA20527.1"/>
    </source>
</evidence>
<dbReference type="EMBL" id="UINC01005315">
    <property type="protein sequence ID" value="SVA20527.1"/>
    <property type="molecule type" value="Genomic_DNA"/>
</dbReference>
<gene>
    <name evidence="2" type="ORF">METZ01_LOCUS73381</name>
</gene>